<evidence type="ECO:0000313" key="3">
    <source>
        <dbReference type="Proteomes" id="UP001519460"/>
    </source>
</evidence>
<sequence length="144" mass="15672">MNTLPQTRVHHHEHPPSNQSASPEPAPEQVEGQGVGGSPSADVTSPKIYALTVVQWVLCCMEDGCGAEGICWLIPPLEIHQDSRRRSVTLRQTVSGGLNQQRLAGFGKRPHTIAYAGRLDALGRVLSLQDKTQLLRLEDTSSTQ</sequence>
<dbReference type="AlphaFoldDB" id="A0ABD0KR25"/>
<proteinExistence type="predicted"/>
<protein>
    <submittedName>
        <fullName evidence="2">Uncharacterized protein</fullName>
    </submittedName>
</protein>
<dbReference type="Proteomes" id="UP001519460">
    <property type="component" value="Unassembled WGS sequence"/>
</dbReference>
<name>A0ABD0KR25_9CAEN</name>
<evidence type="ECO:0000313" key="2">
    <source>
        <dbReference type="EMBL" id="KAK7489541.1"/>
    </source>
</evidence>
<keyword evidence="3" id="KW-1185">Reference proteome</keyword>
<accession>A0ABD0KR25</accession>
<gene>
    <name evidence="2" type="ORF">BaRGS_00019175</name>
</gene>
<feature type="region of interest" description="Disordered" evidence="1">
    <location>
        <begin position="1"/>
        <end position="43"/>
    </location>
</feature>
<reference evidence="2 3" key="1">
    <citation type="journal article" date="2023" name="Sci. Data">
        <title>Genome assembly of the Korean intertidal mud-creeper Batillaria attramentaria.</title>
        <authorList>
            <person name="Patra A.K."/>
            <person name="Ho P.T."/>
            <person name="Jun S."/>
            <person name="Lee S.J."/>
            <person name="Kim Y."/>
            <person name="Won Y.J."/>
        </authorList>
    </citation>
    <scope>NUCLEOTIDE SEQUENCE [LARGE SCALE GENOMIC DNA]</scope>
    <source>
        <strain evidence="2">Wonlab-2016</strain>
    </source>
</reference>
<comment type="caution">
    <text evidence="2">The sequence shown here is derived from an EMBL/GenBank/DDBJ whole genome shotgun (WGS) entry which is preliminary data.</text>
</comment>
<organism evidence="2 3">
    <name type="scientific">Batillaria attramentaria</name>
    <dbReference type="NCBI Taxonomy" id="370345"/>
    <lineage>
        <taxon>Eukaryota</taxon>
        <taxon>Metazoa</taxon>
        <taxon>Spiralia</taxon>
        <taxon>Lophotrochozoa</taxon>
        <taxon>Mollusca</taxon>
        <taxon>Gastropoda</taxon>
        <taxon>Caenogastropoda</taxon>
        <taxon>Sorbeoconcha</taxon>
        <taxon>Cerithioidea</taxon>
        <taxon>Batillariidae</taxon>
        <taxon>Batillaria</taxon>
    </lineage>
</organism>
<evidence type="ECO:0000256" key="1">
    <source>
        <dbReference type="SAM" id="MobiDB-lite"/>
    </source>
</evidence>
<dbReference type="EMBL" id="JACVVK020000136">
    <property type="protein sequence ID" value="KAK7489541.1"/>
    <property type="molecule type" value="Genomic_DNA"/>
</dbReference>